<organism evidence="1 2">
    <name type="scientific">Smittium mucronatum</name>
    <dbReference type="NCBI Taxonomy" id="133383"/>
    <lineage>
        <taxon>Eukaryota</taxon>
        <taxon>Fungi</taxon>
        <taxon>Fungi incertae sedis</taxon>
        <taxon>Zoopagomycota</taxon>
        <taxon>Kickxellomycotina</taxon>
        <taxon>Harpellomycetes</taxon>
        <taxon>Harpellales</taxon>
        <taxon>Legeriomycetaceae</taxon>
        <taxon>Smittium</taxon>
    </lineage>
</organism>
<reference evidence="1 2" key="1">
    <citation type="journal article" date="2016" name="Mol. Biol. Evol.">
        <title>Genome-Wide Survey of Gut Fungi (Harpellales) Reveals the First Horizontally Transferred Ubiquitin Gene from a Mosquito Host.</title>
        <authorList>
            <person name="Wang Y."/>
            <person name="White M.M."/>
            <person name="Kvist S."/>
            <person name="Moncalvo J.M."/>
        </authorList>
    </citation>
    <scope>NUCLEOTIDE SEQUENCE [LARGE SCALE GENOMIC DNA]</scope>
    <source>
        <strain evidence="1 2">ALG-7-W6</strain>
    </source>
</reference>
<dbReference type="Proteomes" id="UP000187455">
    <property type="component" value="Unassembled WGS sequence"/>
</dbReference>
<gene>
    <name evidence="1" type="ORF">AYI68_g4176</name>
</gene>
<dbReference type="AlphaFoldDB" id="A0A1R0GXT2"/>
<proteinExistence type="predicted"/>
<evidence type="ECO:0000313" key="1">
    <source>
        <dbReference type="EMBL" id="OLY81714.1"/>
    </source>
</evidence>
<dbReference type="EMBL" id="LSSL01002229">
    <property type="protein sequence ID" value="OLY81714.1"/>
    <property type="molecule type" value="Genomic_DNA"/>
</dbReference>
<comment type="caution">
    <text evidence="1">The sequence shown here is derived from an EMBL/GenBank/DDBJ whole genome shotgun (WGS) entry which is preliminary data.</text>
</comment>
<sequence length="129" mass="15097">MPLKDENFNLYIPNYNGFKALILMILHSHPVSMIPMNLPDFLFKLKRGLLPKYFIYSILAAGYNHLSDVSEKKIQNSDNHYAQAAVQLCNQDYPISDVYTLWSTLFIFVYFLRTGCLSEVSYFIWRSKL</sequence>
<name>A0A1R0GXT2_9FUNG</name>
<dbReference type="OrthoDB" id="5585879at2759"/>
<accession>A0A1R0GXT2</accession>
<evidence type="ECO:0000313" key="2">
    <source>
        <dbReference type="Proteomes" id="UP000187455"/>
    </source>
</evidence>
<protein>
    <submittedName>
        <fullName evidence="1">Uncharacterized protein</fullName>
    </submittedName>
</protein>
<keyword evidence="2" id="KW-1185">Reference proteome</keyword>